<protein>
    <recommendedName>
        <fullName evidence="3">SMODS and SLOG-associating 2TM effector domain-containing protein</fullName>
    </recommendedName>
</protein>
<evidence type="ECO:0000313" key="2">
    <source>
        <dbReference type="Proteomes" id="UP001595704"/>
    </source>
</evidence>
<evidence type="ECO:0008006" key="3">
    <source>
        <dbReference type="Google" id="ProtNLM"/>
    </source>
</evidence>
<gene>
    <name evidence="1" type="ORF">ACFONL_12675</name>
</gene>
<dbReference type="RefSeq" id="WP_191320428.1">
    <property type="nucleotide sequence ID" value="NZ_BNCG01000017.1"/>
</dbReference>
<reference evidence="2" key="1">
    <citation type="journal article" date="2019" name="Int. J. Syst. Evol. Microbiol.">
        <title>The Global Catalogue of Microorganisms (GCM) 10K type strain sequencing project: providing services to taxonomists for standard genome sequencing and annotation.</title>
        <authorList>
            <consortium name="The Broad Institute Genomics Platform"/>
            <consortium name="The Broad Institute Genome Sequencing Center for Infectious Disease"/>
            <person name="Wu L."/>
            <person name="Ma J."/>
        </authorList>
    </citation>
    <scope>NUCLEOTIDE SEQUENCE [LARGE SCALE GENOMIC DNA]</scope>
    <source>
        <strain evidence="2">KCTC 42282</strain>
    </source>
</reference>
<keyword evidence="2" id="KW-1185">Reference proteome</keyword>
<sequence length="200" mass="22551">MEHDGLGQAETNPDAAEAEEQALTGEFNNLGISICKSRRYHEKLAHFYSYWRDTNRIAAVVAGSSLFVLIFSGLDKFAGTVSAIFALWAMIDFIVSPDKKAERHEDLRQSFIDLEILLNDAGRTDGDLRKLRAKRLSIEKREPPCKRLVDLQARNDELRARGYPADDMVPLSRAQSSLGYLFTFGMGRLEKWKAQQLANG</sequence>
<comment type="caution">
    <text evidence="1">The sequence shown here is derived from an EMBL/GenBank/DDBJ whole genome shotgun (WGS) entry which is preliminary data.</text>
</comment>
<dbReference type="EMBL" id="JBHRYC010000061">
    <property type="protein sequence ID" value="MFC3638215.1"/>
    <property type="molecule type" value="Genomic_DNA"/>
</dbReference>
<evidence type="ECO:0000313" key="1">
    <source>
        <dbReference type="EMBL" id="MFC3638215.1"/>
    </source>
</evidence>
<dbReference type="Proteomes" id="UP001595704">
    <property type="component" value="Unassembled WGS sequence"/>
</dbReference>
<name>A0ABV7UHM1_9HYPH</name>
<organism evidence="1 2">
    <name type="scientific">Camelimonas fluminis</name>
    <dbReference type="NCBI Taxonomy" id="1576911"/>
    <lineage>
        <taxon>Bacteria</taxon>
        <taxon>Pseudomonadati</taxon>
        <taxon>Pseudomonadota</taxon>
        <taxon>Alphaproteobacteria</taxon>
        <taxon>Hyphomicrobiales</taxon>
        <taxon>Chelatococcaceae</taxon>
        <taxon>Camelimonas</taxon>
    </lineage>
</organism>
<accession>A0ABV7UHM1</accession>
<proteinExistence type="predicted"/>